<dbReference type="InterPro" id="IPR008707">
    <property type="entry name" value="B-propeller_PilY1"/>
</dbReference>
<evidence type="ECO:0000256" key="1">
    <source>
        <dbReference type="ARBA" id="ARBA00004561"/>
    </source>
</evidence>
<dbReference type="GO" id="GO:0009289">
    <property type="term" value="C:pilus"/>
    <property type="evidence" value="ECO:0007669"/>
    <property type="project" value="UniProtKB-SubCell"/>
</dbReference>
<evidence type="ECO:0000259" key="8">
    <source>
        <dbReference type="Pfam" id="PF05567"/>
    </source>
</evidence>
<feature type="compositionally biased region" description="Polar residues" evidence="7">
    <location>
        <begin position="147"/>
        <end position="170"/>
    </location>
</feature>
<dbReference type="InterPro" id="IPR011047">
    <property type="entry name" value="Quinoprotein_ADH-like_sf"/>
</dbReference>
<proteinExistence type="inferred from homology"/>
<evidence type="ECO:0000256" key="3">
    <source>
        <dbReference type="ARBA" id="ARBA00022558"/>
    </source>
</evidence>
<evidence type="ECO:0000256" key="5">
    <source>
        <dbReference type="ARBA" id="ARBA00022837"/>
    </source>
</evidence>
<sequence>MLRKSTNSRTAISLAFFVVFFSGVQQAGATLLNISNKPLVLSDSVAPNVILTIDDSGSMVLAVVPDDFDATVRTSRRFKSAAFNPMYYNPSVTYQLPVRVDADGATSSTPYSTSFTAAYANGYDTSKGSTDMSSDYKVSTSYNLTQTRGTTYGRSTSDSRLGENPSSDFGATTISNTNSNPVNSTSNYQSGTITNNSSATSGSFTSTVNGITYTITRGNKSCAATVSGSSSSTSAASVASNTPTAGYTTTTTTTTTTTPISVTSCTRPSNSSTSSYTVSGTASLSTVTNTVVKRLDLTKTGVPAYYYVYQSDLSGCTQSKDDDNCYKLIVVSSSSGKLRATDTASGTDERNNFSIWYSFYRNRALATITAANISMNGLPTTVRLTWQNLNRCTTLNSASSCFNDSNLFREFNGAQRGKFFSWLPKITFSDSTPLRGALTRVGNFISSSNTPVWDKIPGTQALPKYACRPTYHVMMTDGRWNETFSNGGDADNTTFTLGDGEKVYSPRAPFRDATSNTLADVAFKYWATDLAPNLGNELKPSSASATSEANYWNPKNDPATWQHLVNFMIGLGLGEALDKPQIPWTGETYGGAGYENILNGSVSWPAADANNIPENIYDLWHAAVNSRGEFFSADDPDAMVQAFQKIIDRIGNFETSASSPSVTASVVEGATKREIYETQFSSEDWSGDLIKYTTDAQNVRTRTWSAQSQLDNASSRNIYMYSPGGTNNRKAFTWTNLSEAQQAFFNVNPDSTSGATDSKGQARFNYVRGTRTNEGTDEGTFRTRGHVLGDIVNSSPVVVAGAQYLTYIANRIEPDGDYAEFKSDAAERAPMVYVGANDGMLHGFNAETGLESFAYVPTAVIHNLNRLSGQTFASAGHRYYVDGTPVVSDVYFNNAWHTVLVGTLRGGGRSIFALDVTDPESIKVLWEFSSADDEDLGYTFPTPVVAKLHDGSWSVLMGNGYGNQTASTADKAALYVIDIATGSRSKIVVTGDSEKANGLSSVRAADNNSDGIADYAYAGDLQGNLWRFDLYNPSSSVSSDATDPFDRSLFTGTQASSFAASYNGHPMFSAVDGRDSGATAQPITAPPSLVRHPTQRGYLVIFGTGKYFEETDGNVDTSRAQSLYAIWDRKTRRQSTSTPTAITRTDLQQQTITTEATAPINGVSSELRLISQNSISWYKADATDLSLDSSVRKWGWYLDLQVGSVKSGEMMINPMSARGQSLFFATLTPNDDPCKDGVDSWLYGINPNTGGRTAFNVFDMDGNGAVDSNDAYNSSVISGRKISKSGGFVLSNDRLFSSGEDIMVDYGPTSSGRQTWQVIPDEDNEEDDDE</sequence>
<evidence type="ECO:0000256" key="2">
    <source>
        <dbReference type="ARBA" id="ARBA00008387"/>
    </source>
</evidence>
<feature type="compositionally biased region" description="Polar residues" evidence="7">
    <location>
        <begin position="1308"/>
        <end position="1317"/>
    </location>
</feature>
<feature type="domain" description="PilY1 beta-propeller" evidence="8">
    <location>
        <begin position="788"/>
        <end position="1157"/>
    </location>
</feature>
<feature type="region of interest" description="Disordered" evidence="7">
    <location>
        <begin position="147"/>
        <end position="201"/>
    </location>
</feature>
<evidence type="ECO:0000313" key="9">
    <source>
        <dbReference type="EMBL" id="PZP23335.1"/>
    </source>
</evidence>
<feature type="compositionally biased region" description="Polar residues" evidence="7">
    <location>
        <begin position="188"/>
        <end position="201"/>
    </location>
</feature>
<evidence type="ECO:0000256" key="4">
    <source>
        <dbReference type="ARBA" id="ARBA00022723"/>
    </source>
</evidence>
<comment type="subcellular location">
    <subcellularLocation>
        <location evidence="1">Fimbrium</location>
    </subcellularLocation>
</comment>
<comment type="caution">
    <text evidence="9">The sequence shown here is derived from an EMBL/GenBank/DDBJ whole genome shotgun (WGS) entry which is preliminary data.</text>
</comment>
<gene>
    <name evidence="9" type="ORF">DI599_11795</name>
</gene>
<dbReference type="SUPFAM" id="SSF50998">
    <property type="entry name" value="Quinoprotein alcohol dehydrogenase-like"/>
    <property type="match status" value="1"/>
</dbReference>
<reference evidence="9 10" key="1">
    <citation type="submission" date="2017-08" db="EMBL/GenBank/DDBJ databases">
        <title>Infants hospitalized years apart are colonized by the same room-sourced microbial strains.</title>
        <authorList>
            <person name="Brooks B."/>
            <person name="Olm M.R."/>
            <person name="Firek B.A."/>
            <person name="Baker R."/>
            <person name="Thomas B.C."/>
            <person name="Morowitz M.J."/>
            <person name="Banfield J.F."/>
        </authorList>
    </citation>
    <scope>NUCLEOTIDE SEQUENCE [LARGE SCALE GENOMIC DNA]</scope>
    <source>
        <strain evidence="9">S2_009_000_R2_77</strain>
    </source>
</reference>
<dbReference type="Proteomes" id="UP000249198">
    <property type="component" value="Unassembled WGS sequence"/>
</dbReference>
<dbReference type="Pfam" id="PF05567">
    <property type="entry name" value="T4P_PilY1"/>
    <property type="match status" value="1"/>
</dbReference>
<name>A0A2W5CUN8_9PSED</name>
<evidence type="ECO:0000313" key="10">
    <source>
        <dbReference type="Proteomes" id="UP000249198"/>
    </source>
</evidence>
<evidence type="ECO:0000256" key="7">
    <source>
        <dbReference type="SAM" id="MobiDB-lite"/>
    </source>
</evidence>
<accession>A0A2W5CUN8</accession>
<keyword evidence="3" id="KW-1029">Fimbrium biogenesis</keyword>
<comment type="similarity">
    <text evidence="2">Belongs to the PilY1 family.</text>
</comment>
<dbReference type="GO" id="GO:0046872">
    <property type="term" value="F:metal ion binding"/>
    <property type="evidence" value="ECO:0007669"/>
    <property type="project" value="UniProtKB-KW"/>
</dbReference>
<evidence type="ECO:0000256" key="6">
    <source>
        <dbReference type="ARBA" id="ARBA00023263"/>
    </source>
</evidence>
<organism evidence="9 10">
    <name type="scientific">Pseudomonas kuykendallii</name>
    <dbReference type="NCBI Taxonomy" id="1007099"/>
    <lineage>
        <taxon>Bacteria</taxon>
        <taxon>Pseudomonadati</taxon>
        <taxon>Pseudomonadota</taxon>
        <taxon>Gammaproteobacteria</taxon>
        <taxon>Pseudomonadales</taxon>
        <taxon>Pseudomonadaceae</taxon>
        <taxon>Pseudomonas</taxon>
    </lineage>
</organism>
<keyword evidence="6" id="KW-0281">Fimbrium</keyword>
<keyword evidence="5" id="KW-0106">Calcium</keyword>
<dbReference type="EMBL" id="QFOH01000013">
    <property type="protein sequence ID" value="PZP23335.1"/>
    <property type="molecule type" value="Genomic_DNA"/>
</dbReference>
<feature type="compositionally biased region" description="Low complexity" evidence="7">
    <location>
        <begin position="172"/>
        <end position="187"/>
    </location>
</feature>
<dbReference type="RefSeq" id="WP_273232363.1">
    <property type="nucleotide sequence ID" value="NZ_QFOH01000013.1"/>
</dbReference>
<feature type="region of interest" description="Disordered" evidence="7">
    <location>
        <begin position="1307"/>
        <end position="1330"/>
    </location>
</feature>
<keyword evidence="4" id="KW-0479">Metal-binding</keyword>
<protein>
    <submittedName>
        <fullName evidence="9">Pilus assembly protein PilY</fullName>
    </submittedName>
</protein>
<feature type="compositionally biased region" description="Acidic residues" evidence="7">
    <location>
        <begin position="1320"/>
        <end position="1330"/>
    </location>
</feature>